<name>A0ABS8UX36_DATST</name>
<protein>
    <submittedName>
        <fullName evidence="2">Uncharacterized protein</fullName>
    </submittedName>
</protein>
<accession>A0ABS8UX36</accession>
<keyword evidence="3" id="KW-1185">Reference proteome</keyword>
<evidence type="ECO:0000313" key="3">
    <source>
        <dbReference type="Proteomes" id="UP000823775"/>
    </source>
</evidence>
<evidence type="ECO:0000256" key="1">
    <source>
        <dbReference type="SAM" id="MobiDB-lite"/>
    </source>
</evidence>
<evidence type="ECO:0000313" key="2">
    <source>
        <dbReference type="EMBL" id="MCD9638385.1"/>
    </source>
</evidence>
<reference evidence="2 3" key="1">
    <citation type="journal article" date="2021" name="BMC Genomics">
        <title>Datura genome reveals duplications of psychoactive alkaloid biosynthetic genes and high mutation rate following tissue culture.</title>
        <authorList>
            <person name="Rajewski A."/>
            <person name="Carter-House D."/>
            <person name="Stajich J."/>
            <person name="Litt A."/>
        </authorList>
    </citation>
    <scope>NUCLEOTIDE SEQUENCE [LARGE SCALE GENOMIC DNA]</scope>
    <source>
        <strain evidence="2">AR-01</strain>
    </source>
</reference>
<comment type="caution">
    <text evidence="2">The sequence shown here is derived from an EMBL/GenBank/DDBJ whole genome shotgun (WGS) entry which is preliminary data.</text>
</comment>
<sequence length="55" mass="6217">VMVHRMPDSSSSPPSSLNRKTQKLSQVMVRHLTNGRQLHRQRCDGLSLPPSSLHQ</sequence>
<gene>
    <name evidence="2" type="ORF">HAX54_022324</name>
</gene>
<proteinExistence type="predicted"/>
<organism evidence="2 3">
    <name type="scientific">Datura stramonium</name>
    <name type="common">Jimsonweed</name>
    <name type="synonym">Common thornapple</name>
    <dbReference type="NCBI Taxonomy" id="4076"/>
    <lineage>
        <taxon>Eukaryota</taxon>
        <taxon>Viridiplantae</taxon>
        <taxon>Streptophyta</taxon>
        <taxon>Embryophyta</taxon>
        <taxon>Tracheophyta</taxon>
        <taxon>Spermatophyta</taxon>
        <taxon>Magnoliopsida</taxon>
        <taxon>eudicotyledons</taxon>
        <taxon>Gunneridae</taxon>
        <taxon>Pentapetalae</taxon>
        <taxon>asterids</taxon>
        <taxon>lamiids</taxon>
        <taxon>Solanales</taxon>
        <taxon>Solanaceae</taxon>
        <taxon>Solanoideae</taxon>
        <taxon>Datureae</taxon>
        <taxon>Datura</taxon>
    </lineage>
</organism>
<dbReference type="EMBL" id="JACEIK010002684">
    <property type="protein sequence ID" value="MCD9638385.1"/>
    <property type="molecule type" value="Genomic_DNA"/>
</dbReference>
<feature type="non-terminal residue" evidence="2">
    <location>
        <position position="55"/>
    </location>
</feature>
<dbReference type="Proteomes" id="UP000823775">
    <property type="component" value="Unassembled WGS sequence"/>
</dbReference>
<feature type="region of interest" description="Disordered" evidence="1">
    <location>
        <begin position="1"/>
        <end position="55"/>
    </location>
</feature>
<feature type="non-terminal residue" evidence="2">
    <location>
        <position position="1"/>
    </location>
</feature>